<evidence type="ECO:0000256" key="9">
    <source>
        <dbReference type="ARBA" id="ARBA00022516"/>
    </source>
</evidence>
<gene>
    <name evidence="25" type="ORF">OGH68_00205</name>
</gene>
<dbReference type="EMBL" id="CP107567">
    <property type="protein sequence ID" value="UYQ60064.1"/>
    <property type="molecule type" value="Genomic_DNA"/>
</dbReference>
<feature type="transmembrane region" description="Helical" evidence="24">
    <location>
        <begin position="207"/>
        <end position="230"/>
    </location>
</feature>
<dbReference type="Pfam" id="PF01148">
    <property type="entry name" value="CTP_transf_1"/>
    <property type="match status" value="1"/>
</dbReference>
<proteinExistence type="inferred from homology"/>
<evidence type="ECO:0000256" key="15">
    <source>
        <dbReference type="ARBA" id="ARBA00023136"/>
    </source>
</evidence>
<reference evidence="25" key="1">
    <citation type="submission" date="2022-10" db="EMBL/GenBank/DDBJ databases">
        <title>Cytochrome P450 Catalyzes Benzene Ring Formation in the Biosynthesis of Trialkyl-Substituted Aromatic Polyketides.</title>
        <authorList>
            <person name="Zhao E."/>
            <person name="Ge H."/>
        </authorList>
    </citation>
    <scope>NUCLEOTIDE SEQUENCE</scope>
    <source>
        <strain evidence="25">NA0869</strain>
    </source>
</reference>
<sequence>MRRSAEDSVPSQVLSKRDALGLRVVSSAVVLTAVVATVTWAPAVVGVAAAVVAATTCMELGALLSRGRRSAGRVATVVAALVVLSATFGAVVLAWTLLAGVGVMALAVQGPAWSRVRTVLPVVWVGLPLGLAVVLSDSESGRLLLVLGLLLLCVFESAAYVCGQRWGRRRIAPRISPGKTVEGTAAGVLATVAAAGFPWLVDVVDASTAASSALVVCVFGFVGDLAGSAVKRAASVKDSGSLVPGHGGMLDYVDGFLFVAPMVFVLHLLPPTLGGSP</sequence>
<name>A0ABY6I253_STRPE</name>
<feature type="transmembrane region" description="Helical" evidence="24">
    <location>
        <begin position="74"/>
        <end position="107"/>
    </location>
</feature>
<keyword evidence="17" id="KW-1208">Phospholipid metabolism</keyword>
<comment type="pathway">
    <text evidence="3">Phospholipid metabolism; CDP-diacylglycerol biosynthesis; CDP-diacylglycerol from sn-glycerol 3-phosphate: step 3/3.</text>
</comment>
<evidence type="ECO:0000256" key="3">
    <source>
        <dbReference type="ARBA" id="ARBA00005119"/>
    </source>
</evidence>
<evidence type="ECO:0000256" key="21">
    <source>
        <dbReference type="ARBA" id="ARBA00032396"/>
    </source>
</evidence>
<keyword evidence="12 25" id="KW-0548">Nucleotidyltransferase</keyword>
<evidence type="ECO:0000256" key="20">
    <source>
        <dbReference type="ARBA" id="ARBA00032253"/>
    </source>
</evidence>
<keyword evidence="16" id="KW-0594">Phospholipid biosynthesis</keyword>
<evidence type="ECO:0000256" key="2">
    <source>
        <dbReference type="ARBA" id="ARBA00004651"/>
    </source>
</evidence>
<feature type="transmembrane region" description="Helical" evidence="24">
    <location>
        <begin position="183"/>
        <end position="201"/>
    </location>
</feature>
<evidence type="ECO:0000256" key="24">
    <source>
        <dbReference type="SAM" id="Phobius"/>
    </source>
</evidence>
<dbReference type="PANTHER" id="PTHR46382">
    <property type="entry name" value="PHOSPHATIDATE CYTIDYLYLTRANSFERASE"/>
    <property type="match status" value="1"/>
</dbReference>
<evidence type="ECO:0000256" key="8">
    <source>
        <dbReference type="ARBA" id="ARBA00022475"/>
    </source>
</evidence>
<dbReference type="Proteomes" id="UP001163878">
    <property type="component" value="Chromosome"/>
</dbReference>
<keyword evidence="15 24" id="KW-0472">Membrane</keyword>
<protein>
    <recommendedName>
        <fullName evidence="7">Phosphatidate cytidylyltransferase</fullName>
        <ecNumber evidence="6">2.7.7.41</ecNumber>
    </recommendedName>
    <alternativeName>
        <fullName evidence="20">CDP-DAG synthase</fullName>
    </alternativeName>
    <alternativeName>
        <fullName evidence="22">CDP-DG synthase</fullName>
    </alternativeName>
    <alternativeName>
        <fullName evidence="18">CDP-diacylglycerol synthase</fullName>
    </alternativeName>
    <alternativeName>
        <fullName evidence="21">CDP-diglyceride pyrophosphorylase</fullName>
    </alternativeName>
    <alternativeName>
        <fullName evidence="23">CDP-diglyceride synthase</fullName>
    </alternativeName>
    <alternativeName>
        <fullName evidence="19">CTP:phosphatidate cytidylyltransferase</fullName>
    </alternativeName>
</protein>
<evidence type="ECO:0000313" key="25">
    <source>
        <dbReference type="EMBL" id="UYQ60064.1"/>
    </source>
</evidence>
<evidence type="ECO:0000256" key="5">
    <source>
        <dbReference type="ARBA" id="ARBA00010185"/>
    </source>
</evidence>
<dbReference type="EC" id="2.7.7.41" evidence="6"/>
<comment type="catalytic activity">
    <reaction evidence="1">
        <text>a 1,2-diacyl-sn-glycero-3-phosphate + CTP + H(+) = a CDP-1,2-diacyl-sn-glycerol + diphosphate</text>
        <dbReference type="Rhea" id="RHEA:16229"/>
        <dbReference type="ChEBI" id="CHEBI:15378"/>
        <dbReference type="ChEBI" id="CHEBI:33019"/>
        <dbReference type="ChEBI" id="CHEBI:37563"/>
        <dbReference type="ChEBI" id="CHEBI:58332"/>
        <dbReference type="ChEBI" id="CHEBI:58608"/>
        <dbReference type="EC" id="2.7.7.41"/>
    </reaction>
</comment>
<evidence type="ECO:0000256" key="22">
    <source>
        <dbReference type="ARBA" id="ARBA00032743"/>
    </source>
</evidence>
<comment type="subcellular location">
    <subcellularLocation>
        <location evidence="2">Cell membrane</location>
        <topology evidence="2">Multi-pass membrane protein</topology>
    </subcellularLocation>
</comment>
<organism evidence="25 26">
    <name type="scientific">Streptomyces peucetius</name>
    <dbReference type="NCBI Taxonomy" id="1950"/>
    <lineage>
        <taxon>Bacteria</taxon>
        <taxon>Bacillati</taxon>
        <taxon>Actinomycetota</taxon>
        <taxon>Actinomycetes</taxon>
        <taxon>Kitasatosporales</taxon>
        <taxon>Streptomycetaceae</taxon>
        <taxon>Streptomyces</taxon>
    </lineage>
</organism>
<evidence type="ECO:0000256" key="18">
    <source>
        <dbReference type="ARBA" id="ARBA00029893"/>
    </source>
</evidence>
<comment type="similarity">
    <text evidence="5">Belongs to the CDS family.</text>
</comment>
<evidence type="ECO:0000256" key="23">
    <source>
        <dbReference type="ARBA" id="ARBA00033406"/>
    </source>
</evidence>
<feature type="transmembrane region" description="Helical" evidence="24">
    <location>
        <begin position="250"/>
        <end position="269"/>
    </location>
</feature>
<evidence type="ECO:0000256" key="14">
    <source>
        <dbReference type="ARBA" id="ARBA00023098"/>
    </source>
</evidence>
<evidence type="ECO:0000256" key="4">
    <source>
        <dbReference type="ARBA" id="ARBA00005189"/>
    </source>
</evidence>
<evidence type="ECO:0000256" key="6">
    <source>
        <dbReference type="ARBA" id="ARBA00012487"/>
    </source>
</evidence>
<evidence type="ECO:0000256" key="11">
    <source>
        <dbReference type="ARBA" id="ARBA00022692"/>
    </source>
</evidence>
<keyword evidence="26" id="KW-1185">Reference proteome</keyword>
<evidence type="ECO:0000256" key="13">
    <source>
        <dbReference type="ARBA" id="ARBA00022989"/>
    </source>
</evidence>
<accession>A0ABY6I253</accession>
<keyword evidence="14" id="KW-0443">Lipid metabolism</keyword>
<dbReference type="GO" id="GO:0016779">
    <property type="term" value="F:nucleotidyltransferase activity"/>
    <property type="evidence" value="ECO:0007669"/>
    <property type="project" value="UniProtKB-KW"/>
</dbReference>
<comment type="pathway">
    <text evidence="4">Lipid metabolism.</text>
</comment>
<evidence type="ECO:0000256" key="17">
    <source>
        <dbReference type="ARBA" id="ARBA00023264"/>
    </source>
</evidence>
<evidence type="ECO:0000256" key="12">
    <source>
        <dbReference type="ARBA" id="ARBA00022695"/>
    </source>
</evidence>
<evidence type="ECO:0000256" key="16">
    <source>
        <dbReference type="ARBA" id="ARBA00023209"/>
    </source>
</evidence>
<evidence type="ECO:0000256" key="19">
    <source>
        <dbReference type="ARBA" id="ARBA00031825"/>
    </source>
</evidence>
<evidence type="ECO:0000256" key="10">
    <source>
        <dbReference type="ARBA" id="ARBA00022679"/>
    </source>
</evidence>
<feature type="transmembrane region" description="Helical" evidence="24">
    <location>
        <begin position="142"/>
        <end position="162"/>
    </location>
</feature>
<keyword evidence="8" id="KW-1003">Cell membrane</keyword>
<keyword evidence="11 24" id="KW-0812">Transmembrane</keyword>
<dbReference type="PANTHER" id="PTHR46382:SF1">
    <property type="entry name" value="PHOSPHATIDATE CYTIDYLYLTRANSFERASE"/>
    <property type="match status" value="1"/>
</dbReference>
<evidence type="ECO:0000256" key="7">
    <source>
        <dbReference type="ARBA" id="ARBA00019373"/>
    </source>
</evidence>
<evidence type="ECO:0000313" key="26">
    <source>
        <dbReference type="Proteomes" id="UP001163878"/>
    </source>
</evidence>
<evidence type="ECO:0000256" key="1">
    <source>
        <dbReference type="ARBA" id="ARBA00001698"/>
    </source>
</evidence>
<keyword evidence="13 24" id="KW-1133">Transmembrane helix</keyword>
<feature type="transmembrane region" description="Helical" evidence="24">
    <location>
        <begin position="21"/>
        <end position="54"/>
    </location>
</feature>
<keyword evidence="9" id="KW-0444">Lipid biosynthesis</keyword>
<keyword evidence="10" id="KW-0808">Transferase</keyword>
<dbReference type="RefSeq" id="WP_264241210.1">
    <property type="nucleotide sequence ID" value="NZ_CP107567.1"/>
</dbReference>